<name>A0A6J8AN96_MYTCO</name>
<dbReference type="EMBL" id="CACVKT020001737">
    <property type="protein sequence ID" value="CAC5370828.1"/>
    <property type="molecule type" value="Genomic_DNA"/>
</dbReference>
<sequence>MGTDKGVDRVTSTQTSLLDYCIVSPDLFPLLSEFDVIDFDQLFSDVHCRLHVIFSTGVTTDLHNNYTFPNMVNIPVRWNSEMKDQFVNTVEDKFSTEDLFKKIVTLKDESDTIFKQILTTLSIFLTAYLLIQRIHVLFKAEKDLRSASEGEPRELWSILNNLNKSMLKRDEIGLYDLYDYLKNLNIDNQPDDDDDDDEFILPNCEDDYVNNILNGEVSNEEILNAEKI</sequence>
<dbReference type="Proteomes" id="UP000507470">
    <property type="component" value="Unassembled WGS sequence"/>
</dbReference>
<organism evidence="1 2">
    <name type="scientific">Mytilus coruscus</name>
    <name type="common">Sea mussel</name>
    <dbReference type="NCBI Taxonomy" id="42192"/>
    <lineage>
        <taxon>Eukaryota</taxon>
        <taxon>Metazoa</taxon>
        <taxon>Spiralia</taxon>
        <taxon>Lophotrochozoa</taxon>
        <taxon>Mollusca</taxon>
        <taxon>Bivalvia</taxon>
        <taxon>Autobranchia</taxon>
        <taxon>Pteriomorphia</taxon>
        <taxon>Mytilida</taxon>
        <taxon>Mytiloidea</taxon>
        <taxon>Mytilidae</taxon>
        <taxon>Mytilinae</taxon>
        <taxon>Mytilus</taxon>
    </lineage>
</organism>
<dbReference type="OrthoDB" id="6629108at2759"/>
<evidence type="ECO:0000313" key="2">
    <source>
        <dbReference type="Proteomes" id="UP000507470"/>
    </source>
</evidence>
<keyword evidence="2" id="KW-1185">Reference proteome</keyword>
<gene>
    <name evidence="1" type="ORF">MCOR_9507</name>
</gene>
<evidence type="ECO:0000313" key="1">
    <source>
        <dbReference type="EMBL" id="CAC5370828.1"/>
    </source>
</evidence>
<protein>
    <submittedName>
        <fullName evidence="1">Uncharacterized protein</fullName>
    </submittedName>
</protein>
<reference evidence="1 2" key="1">
    <citation type="submission" date="2020-06" db="EMBL/GenBank/DDBJ databases">
        <authorList>
            <person name="Li R."/>
            <person name="Bekaert M."/>
        </authorList>
    </citation>
    <scope>NUCLEOTIDE SEQUENCE [LARGE SCALE GENOMIC DNA]</scope>
    <source>
        <strain evidence="2">wild</strain>
    </source>
</reference>
<proteinExistence type="predicted"/>
<accession>A0A6J8AN96</accession>
<dbReference type="AlphaFoldDB" id="A0A6J8AN96"/>